<protein>
    <submittedName>
        <fullName evidence="1">Uncharacterized protein</fullName>
    </submittedName>
</protein>
<keyword evidence="2" id="KW-1185">Reference proteome</keyword>
<proteinExistence type="predicted"/>
<organism evidence="1 2">
    <name type="scientific">Edaphobacter aggregans</name>
    <dbReference type="NCBI Taxonomy" id="570835"/>
    <lineage>
        <taxon>Bacteria</taxon>
        <taxon>Pseudomonadati</taxon>
        <taxon>Acidobacteriota</taxon>
        <taxon>Terriglobia</taxon>
        <taxon>Terriglobales</taxon>
        <taxon>Acidobacteriaceae</taxon>
        <taxon>Edaphobacter</taxon>
    </lineage>
</organism>
<comment type="caution">
    <text evidence="1">The sequence shown here is derived from an EMBL/GenBank/DDBJ whole genome shotgun (WGS) entry which is preliminary data.</text>
</comment>
<accession>A0A3R9Q9J6</accession>
<evidence type="ECO:0000313" key="2">
    <source>
        <dbReference type="Proteomes" id="UP000269669"/>
    </source>
</evidence>
<dbReference type="AlphaFoldDB" id="A0A3R9Q9J6"/>
<dbReference type="OrthoDB" id="678049at2"/>
<reference evidence="1 2" key="1">
    <citation type="submission" date="2018-12" db="EMBL/GenBank/DDBJ databases">
        <title>Sequencing of bacterial isolates from soil warming experiment in Harvard Forest, Massachusetts, USA.</title>
        <authorList>
            <person name="Deangelis K."/>
        </authorList>
    </citation>
    <scope>NUCLEOTIDE SEQUENCE [LARGE SCALE GENOMIC DNA]</scope>
    <source>
        <strain evidence="1 2">EB153</strain>
    </source>
</reference>
<gene>
    <name evidence="1" type="ORF">EDE15_1388</name>
</gene>
<sequence length="118" mass="13042">MNSQQNVTNQIFAVSSAIRYVALYRGGKLTSHQRSDIAEASASESDRYEELFVNPTLLTLARQRGNVDCGGSRFVLVGYGNFYQLVIDLSEGHISVCFELASNPLDYIEAIRTICKSA</sequence>
<dbReference type="EMBL" id="RSDW01000001">
    <property type="protein sequence ID" value="RSL15882.1"/>
    <property type="molecule type" value="Genomic_DNA"/>
</dbReference>
<name>A0A3R9Q9J6_9BACT</name>
<dbReference type="Proteomes" id="UP000269669">
    <property type="component" value="Unassembled WGS sequence"/>
</dbReference>
<evidence type="ECO:0000313" key="1">
    <source>
        <dbReference type="EMBL" id="RSL15882.1"/>
    </source>
</evidence>